<protein>
    <recommendedName>
        <fullName evidence="6 15">Aspartate-semialdehyde dehydrogenase</fullName>
        <shortName evidence="15">ASA dehydrogenase</shortName>
        <shortName evidence="15">ASADH</shortName>
        <ecNumber evidence="6 15">1.2.1.11</ecNumber>
    </recommendedName>
    <alternativeName>
        <fullName evidence="15">Aspartate-beta-semialdehyde dehydrogenase</fullName>
    </alternativeName>
</protein>
<gene>
    <name evidence="15" type="primary">asd</name>
    <name evidence="18" type="ORF">B5D80_02010</name>
</gene>
<dbReference type="SMART" id="SM00859">
    <property type="entry name" value="Semialdhyde_dh"/>
    <property type="match status" value="1"/>
</dbReference>
<dbReference type="SUPFAM" id="SSF55347">
    <property type="entry name" value="Glyceraldehyde-3-phosphate dehydrogenase-like, C-terminal domain"/>
    <property type="match status" value="1"/>
</dbReference>
<dbReference type="EC" id="1.2.1.11" evidence="6 15"/>
<organism evidence="18 19">
    <name type="scientific">Micromonospora wenchangensis</name>
    <dbReference type="NCBI Taxonomy" id="1185415"/>
    <lineage>
        <taxon>Bacteria</taxon>
        <taxon>Bacillati</taxon>
        <taxon>Actinomycetota</taxon>
        <taxon>Actinomycetes</taxon>
        <taxon>Micromonosporales</taxon>
        <taxon>Micromonosporaceae</taxon>
        <taxon>Micromonospora</taxon>
    </lineage>
</organism>
<feature type="active site" description="Acyl-thioester intermediate" evidence="15 16">
    <location>
        <position position="141"/>
    </location>
</feature>
<evidence type="ECO:0000256" key="8">
    <source>
        <dbReference type="ARBA" id="ARBA00022697"/>
    </source>
</evidence>
<evidence type="ECO:0000259" key="17">
    <source>
        <dbReference type="SMART" id="SM00859"/>
    </source>
</evidence>
<proteinExistence type="inferred from homology"/>
<name>A0A246RTF3_9ACTN</name>
<dbReference type="GO" id="GO:0009089">
    <property type="term" value="P:lysine biosynthetic process via diaminopimelate"/>
    <property type="evidence" value="ECO:0007669"/>
    <property type="project" value="UniProtKB-UniRule"/>
</dbReference>
<evidence type="ECO:0000313" key="18">
    <source>
        <dbReference type="EMBL" id="OWV13035.1"/>
    </source>
</evidence>
<comment type="catalytic activity">
    <reaction evidence="14 15">
        <text>L-aspartate 4-semialdehyde + phosphate + NADP(+) = 4-phospho-L-aspartate + NADPH + H(+)</text>
        <dbReference type="Rhea" id="RHEA:24284"/>
        <dbReference type="ChEBI" id="CHEBI:15378"/>
        <dbReference type="ChEBI" id="CHEBI:43474"/>
        <dbReference type="ChEBI" id="CHEBI:57535"/>
        <dbReference type="ChEBI" id="CHEBI:57783"/>
        <dbReference type="ChEBI" id="CHEBI:58349"/>
        <dbReference type="ChEBI" id="CHEBI:537519"/>
        <dbReference type="EC" id="1.2.1.11"/>
    </reaction>
</comment>
<keyword evidence="7 15" id="KW-0028">Amino-acid biosynthesis</keyword>
<dbReference type="CDD" id="cd18131">
    <property type="entry name" value="ASADH_C_bac_euk_like"/>
    <property type="match status" value="1"/>
</dbReference>
<comment type="caution">
    <text evidence="15">Lacks conserved residue(s) required for the propagation of feature annotation.</text>
</comment>
<feature type="binding site" evidence="15">
    <location>
        <position position="249"/>
    </location>
    <ligand>
        <name>substrate</name>
    </ligand>
</feature>
<accession>A0A246RTF3</accession>
<evidence type="ECO:0000256" key="2">
    <source>
        <dbReference type="ARBA" id="ARBA00005076"/>
    </source>
</evidence>
<evidence type="ECO:0000256" key="15">
    <source>
        <dbReference type="HAMAP-Rule" id="MF_02121"/>
    </source>
</evidence>
<dbReference type="SUPFAM" id="SSF51735">
    <property type="entry name" value="NAD(P)-binding Rossmann-fold domains"/>
    <property type="match status" value="1"/>
</dbReference>
<dbReference type="Pfam" id="PF02774">
    <property type="entry name" value="Semialdhyde_dhC"/>
    <property type="match status" value="1"/>
</dbReference>
<dbReference type="InterPro" id="IPR012280">
    <property type="entry name" value="Semialdhyde_DH_dimer_dom"/>
</dbReference>
<comment type="similarity">
    <text evidence="4 15">Belongs to the aspartate-semialdehyde dehydrogenase family.</text>
</comment>
<evidence type="ECO:0000256" key="1">
    <source>
        <dbReference type="ARBA" id="ARBA00005021"/>
    </source>
</evidence>
<keyword evidence="19" id="KW-1185">Reference proteome</keyword>
<dbReference type="NCBIfam" id="NF011456">
    <property type="entry name" value="PRK14874.1"/>
    <property type="match status" value="1"/>
</dbReference>
<dbReference type="InterPro" id="IPR000534">
    <property type="entry name" value="Semialdehyde_DH_NAD-bd"/>
</dbReference>
<dbReference type="GO" id="GO:0050661">
    <property type="term" value="F:NADP binding"/>
    <property type="evidence" value="ECO:0007669"/>
    <property type="project" value="UniProtKB-UniRule"/>
</dbReference>
<dbReference type="PANTHER" id="PTHR46278:SF2">
    <property type="entry name" value="ASPARTATE-SEMIALDEHYDE DEHYDROGENASE"/>
    <property type="match status" value="1"/>
</dbReference>
<dbReference type="PIRSF" id="PIRSF000148">
    <property type="entry name" value="ASA_dh"/>
    <property type="match status" value="1"/>
</dbReference>
<keyword evidence="8 15" id="KW-0791">Threonine biosynthesis</keyword>
<keyword evidence="13 15" id="KW-0486">Methionine biosynthesis</keyword>
<reference evidence="18 19" key="1">
    <citation type="submission" date="2017-03" db="EMBL/GenBank/DDBJ databases">
        <title>Whole genome sequence of Micromonospora wenchangensis, isolated from mangrove soil.</title>
        <authorList>
            <person name="Yang H."/>
        </authorList>
    </citation>
    <scope>NUCLEOTIDE SEQUENCE [LARGE SCALE GENOMIC DNA]</scope>
    <source>
        <strain evidence="18 19">CCTCC AA 2012002</strain>
    </source>
</reference>
<dbReference type="GO" id="GO:0019877">
    <property type="term" value="P:diaminopimelate biosynthetic process"/>
    <property type="evidence" value="ECO:0007669"/>
    <property type="project" value="UniProtKB-UniRule"/>
</dbReference>
<keyword evidence="12 15" id="KW-0457">Lysine biosynthesis</keyword>
<comment type="pathway">
    <text evidence="3 15">Amino-acid biosynthesis; L-threonine biosynthesis; L-threonine from L-aspartate: step 2/5.</text>
</comment>
<dbReference type="UniPathway" id="UPA00034">
    <property type="reaction ID" value="UER00016"/>
</dbReference>
<dbReference type="EMBL" id="MZMV01000002">
    <property type="protein sequence ID" value="OWV13035.1"/>
    <property type="molecule type" value="Genomic_DNA"/>
</dbReference>
<comment type="pathway">
    <text evidence="1 15">Amino-acid biosynthesis; L-methionine biosynthesis via de novo pathway; L-homoserine from L-aspartate: step 2/3.</text>
</comment>
<feature type="binding site" evidence="15">
    <location>
        <position position="325"/>
    </location>
    <ligand>
        <name>NADP(+)</name>
        <dbReference type="ChEBI" id="CHEBI:58349"/>
    </ligand>
</feature>
<feature type="binding site" evidence="15">
    <location>
        <position position="110"/>
    </location>
    <ligand>
        <name>phosphate</name>
        <dbReference type="ChEBI" id="CHEBI:43474"/>
    </ligand>
</feature>
<dbReference type="InterPro" id="IPR005986">
    <property type="entry name" value="Asp_semialdehyde_DH_beta"/>
</dbReference>
<evidence type="ECO:0000256" key="5">
    <source>
        <dbReference type="ARBA" id="ARBA00011738"/>
    </source>
</evidence>
<evidence type="ECO:0000256" key="16">
    <source>
        <dbReference type="PIRSR" id="PIRSR000148-1"/>
    </source>
</evidence>
<dbReference type="GO" id="GO:0004073">
    <property type="term" value="F:aspartate-semialdehyde dehydrogenase activity"/>
    <property type="evidence" value="ECO:0007669"/>
    <property type="project" value="UniProtKB-UniRule"/>
</dbReference>
<evidence type="ECO:0000256" key="14">
    <source>
        <dbReference type="ARBA" id="ARBA00047891"/>
    </source>
</evidence>
<evidence type="ECO:0000256" key="12">
    <source>
        <dbReference type="ARBA" id="ARBA00023154"/>
    </source>
</evidence>
<dbReference type="InterPro" id="IPR036291">
    <property type="entry name" value="NAD(P)-bd_dom_sf"/>
</dbReference>
<sequence length="347" mass="36905">MPETDPRAATGAAVPIAVVGATGAVGRTLIDLLVQRGFPVGECVPVASARSAGQRIDVPGGTATVHDLDRYDFSGVRLAFFSAGTGTSERHARRAAAQGALVIDNTNAFRMAADVPLVVPQVNPDVLDRRPDSGIIANPNCSTIPLVRLLAPLRRRYGLRRVTVSTYQAASGRGNRGMAELRAQAAAATDDPTRTGPVEAFGVPLAYNVIPLIDTLLADGFTLEEQKMRQESRKILRDPTLDVTATCVRVPVLNGHSETVVVDCDAPVDAGELAALLAGEPEVRVWADRPPTPRTLDDADLVHVGRIRVDPEHPNRVAFWLVADNLRIGAALNAVQIAEVLVARGVR</sequence>
<comment type="caution">
    <text evidence="18">The sequence shown here is derived from an EMBL/GenBank/DDBJ whole genome shotgun (WGS) entry which is preliminary data.</text>
</comment>
<dbReference type="AlphaFoldDB" id="A0A246RTF3"/>
<dbReference type="UniPathway" id="UPA00050">
    <property type="reaction ID" value="UER00463"/>
</dbReference>
<dbReference type="GO" id="GO:0009097">
    <property type="term" value="P:isoleucine biosynthetic process"/>
    <property type="evidence" value="ECO:0007669"/>
    <property type="project" value="UniProtKB-UniRule"/>
</dbReference>
<dbReference type="GO" id="GO:0051287">
    <property type="term" value="F:NAD binding"/>
    <property type="evidence" value="ECO:0007669"/>
    <property type="project" value="InterPro"/>
</dbReference>
<feature type="domain" description="Semialdehyde dehydrogenase NAD-binding" evidence="17">
    <location>
        <begin position="15"/>
        <end position="130"/>
    </location>
</feature>
<evidence type="ECO:0000256" key="6">
    <source>
        <dbReference type="ARBA" id="ARBA00013120"/>
    </source>
</evidence>
<dbReference type="HAMAP" id="MF_02121">
    <property type="entry name" value="ASADH"/>
    <property type="match status" value="1"/>
</dbReference>
<feature type="binding site" evidence="15">
    <location>
        <begin position="171"/>
        <end position="172"/>
    </location>
    <ligand>
        <name>NADP(+)</name>
        <dbReference type="ChEBI" id="CHEBI:58349"/>
    </ligand>
</feature>
<dbReference type="CDD" id="cd02316">
    <property type="entry name" value="VcASADH2_like_N"/>
    <property type="match status" value="1"/>
</dbReference>
<dbReference type="InterPro" id="IPR012080">
    <property type="entry name" value="Asp_semialdehyde_DH"/>
</dbReference>
<feature type="binding site" evidence="15">
    <location>
        <begin position="50"/>
        <end position="51"/>
    </location>
    <ligand>
        <name>NADP(+)</name>
        <dbReference type="ChEBI" id="CHEBI:58349"/>
    </ligand>
</feature>
<dbReference type="Gene3D" id="3.30.360.10">
    <property type="entry name" value="Dihydrodipicolinate Reductase, domain 2"/>
    <property type="match status" value="1"/>
</dbReference>
<evidence type="ECO:0000256" key="13">
    <source>
        <dbReference type="ARBA" id="ARBA00023167"/>
    </source>
</evidence>
<comment type="subunit">
    <text evidence="5 15">Homodimer.</text>
</comment>
<evidence type="ECO:0000256" key="4">
    <source>
        <dbReference type="ARBA" id="ARBA00010584"/>
    </source>
</evidence>
<evidence type="ECO:0000256" key="9">
    <source>
        <dbReference type="ARBA" id="ARBA00022857"/>
    </source>
</evidence>
<dbReference type="Pfam" id="PF01118">
    <property type="entry name" value="Semialdhyde_dh"/>
    <property type="match status" value="1"/>
</dbReference>
<evidence type="ECO:0000256" key="11">
    <source>
        <dbReference type="ARBA" id="ARBA00023002"/>
    </source>
</evidence>
<dbReference type="NCBIfam" id="TIGR01296">
    <property type="entry name" value="asd_B"/>
    <property type="match status" value="1"/>
</dbReference>
<feature type="binding site" evidence="15">
    <location>
        <begin position="22"/>
        <end position="25"/>
    </location>
    <ligand>
        <name>NADP(+)</name>
        <dbReference type="ChEBI" id="CHEBI:58349"/>
    </ligand>
</feature>
<dbReference type="GO" id="GO:0046983">
    <property type="term" value="F:protein dimerization activity"/>
    <property type="evidence" value="ECO:0007669"/>
    <property type="project" value="InterPro"/>
</dbReference>
<keyword evidence="11 15" id="KW-0560">Oxidoreductase</keyword>
<feature type="binding site" evidence="15">
    <location>
        <position position="168"/>
    </location>
    <ligand>
        <name>substrate</name>
    </ligand>
</feature>
<comment type="pathway">
    <text evidence="2 15">Amino-acid biosynthesis; L-lysine biosynthesis via DAP pathway; (S)-tetrahydrodipicolinate from L-aspartate: step 2/4.</text>
</comment>
<dbReference type="GO" id="GO:0009088">
    <property type="term" value="P:threonine biosynthetic process"/>
    <property type="evidence" value="ECO:0007669"/>
    <property type="project" value="UniProtKB-UniRule"/>
</dbReference>
<evidence type="ECO:0000256" key="3">
    <source>
        <dbReference type="ARBA" id="ARBA00005097"/>
    </source>
</evidence>
<dbReference type="Proteomes" id="UP000197174">
    <property type="component" value="Unassembled WGS sequence"/>
</dbReference>
<feature type="binding site" evidence="15">
    <location>
        <position position="197"/>
    </location>
    <ligand>
        <name>NADP(+)</name>
        <dbReference type="ChEBI" id="CHEBI:58349"/>
    </ligand>
</feature>
<evidence type="ECO:0000256" key="10">
    <source>
        <dbReference type="ARBA" id="ARBA00022915"/>
    </source>
</evidence>
<evidence type="ECO:0000256" key="7">
    <source>
        <dbReference type="ARBA" id="ARBA00022605"/>
    </source>
</evidence>
<comment type="function">
    <text evidence="15">Catalyzes the NADPH-dependent formation of L-aspartate-semialdehyde (L-ASA) by the reductive dephosphorylation of L-aspartyl-4-phosphate.</text>
</comment>
<dbReference type="Gene3D" id="3.40.50.720">
    <property type="entry name" value="NAD(P)-binding Rossmann-like Domain"/>
    <property type="match status" value="1"/>
</dbReference>
<dbReference type="OrthoDB" id="9805684at2"/>
<dbReference type="GO" id="GO:0071266">
    <property type="term" value="P:'de novo' L-methionine biosynthetic process"/>
    <property type="evidence" value="ECO:0007669"/>
    <property type="project" value="UniProtKB-UniRule"/>
</dbReference>
<evidence type="ECO:0000313" key="19">
    <source>
        <dbReference type="Proteomes" id="UP000197174"/>
    </source>
</evidence>
<dbReference type="UniPathway" id="UPA00051">
    <property type="reaction ID" value="UER00464"/>
</dbReference>
<keyword evidence="9 15" id="KW-0521">NADP</keyword>
<keyword evidence="10 15" id="KW-0220">Diaminopimelate biosynthesis</keyword>
<feature type="active site" description="Proton acceptor" evidence="15 16">
    <location>
        <position position="256"/>
    </location>
</feature>
<dbReference type="PANTHER" id="PTHR46278">
    <property type="entry name" value="DEHYDROGENASE, PUTATIVE-RELATED"/>
    <property type="match status" value="1"/>
</dbReference>